<dbReference type="PANTHER" id="PTHR31650">
    <property type="entry name" value="O-ACYLTRANSFERASE (WSD1-LIKE) FAMILY PROTEIN"/>
    <property type="match status" value="1"/>
</dbReference>
<dbReference type="Gene3D" id="3.30.559.10">
    <property type="entry name" value="Chloramphenicol acetyltransferase-like domain"/>
    <property type="match status" value="1"/>
</dbReference>
<dbReference type="Proteomes" id="UP000192441">
    <property type="component" value="Unassembled WGS sequence"/>
</dbReference>
<feature type="domain" description="O-acyltransferase WSD1 C-terminal" evidence="13">
    <location>
        <begin position="327"/>
        <end position="473"/>
    </location>
</feature>
<dbReference type="EC" id="2.3.1.20" evidence="4 11"/>
<evidence type="ECO:0000256" key="6">
    <source>
        <dbReference type="ARBA" id="ARBA00022679"/>
    </source>
</evidence>
<evidence type="ECO:0000259" key="12">
    <source>
        <dbReference type="Pfam" id="PF03007"/>
    </source>
</evidence>
<proteinExistence type="inferred from homology"/>
<organism evidence="15 16">
    <name type="scientific">Mycobacterium branderi</name>
    <dbReference type="NCBI Taxonomy" id="43348"/>
    <lineage>
        <taxon>Bacteria</taxon>
        <taxon>Bacillati</taxon>
        <taxon>Actinomycetota</taxon>
        <taxon>Actinomycetes</taxon>
        <taxon>Mycobacteriales</taxon>
        <taxon>Mycobacteriaceae</taxon>
        <taxon>Mycobacterium</taxon>
    </lineage>
</organism>
<keyword evidence="9 11" id="KW-0012">Acyltransferase</keyword>
<dbReference type="SUPFAM" id="SSF52777">
    <property type="entry name" value="CoA-dependent acyltransferases"/>
    <property type="match status" value="1"/>
</dbReference>
<dbReference type="GO" id="GO:0071731">
    <property type="term" value="P:response to nitric oxide"/>
    <property type="evidence" value="ECO:0007669"/>
    <property type="project" value="TreeGrafter"/>
</dbReference>
<dbReference type="Pfam" id="PF03007">
    <property type="entry name" value="WS_DGAT_cat"/>
    <property type="match status" value="1"/>
</dbReference>
<dbReference type="RefSeq" id="WP_083134437.1">
    <property type="nucleotide sequence ID" value="NZ_AP022606.1"/>
</dbReference>
<sequence length="501" mass="55182">MKQLTGLDAAFLYMETPTTFGHVTGLMIFERPTPDYDPYAAVYAKYASLVGQLEPLRRRLVGVPFGLDHPYWVADPNFDLAFHVRETHLARPGLVDQLADQVCRIVGRPMDRTRPLWEVYVIDGLQDGRWALLTKYHHATIDGASGQLMLQIVTDTEPSAPAPGEGPSWEPEQLPSTAELLRRTLIHLTANPFKAMRVQARIVRQLADAAGIHGVSSAAGRAGAAVKWVAQFGGSNRPNISLPKTTAPPTPWNKTISGHRRFAMRTTSLENVKRLKHATGGTVNDVVMAICAGGLRQYLLAHDALPDRPLRAMVPVSIRTGDEADPWTNRVSAIVAELPTDCDDPVERVARCRAAMQRAKRLHDLVPAAELVDLTQHSTPVLATAAVRLASRLRLADRVTLPFNVVISNVPGPRQPLYFARAKLCHQFPVSIVTDGQGLNITVVSYLDRLDFGFIADRELVPDVWDLADMHVAEIGRLFEATGAEWAQPPQPAFPRRGPIK</sequence>
<gene>
    <name evidence="15" type="ORF">BST20_26770</name>
    <name evidence="14" type="ORF">MBRA_42870</name>
</gene>
<reference evidence="14 17" key="2">
    <citation type="journal article" date="2019" name="Emerg. Microbes Infect.">
        <title>Comprehensive subspecies identification of 175 nontuberculous mycobacteria species based on 7547 genomic profiles.</title>
        <authorList>
            <person name="Matsumoto Y."/>
            <person name="Kinjo T."/>
            <person name="Motooka D."/>
            <person name="Nabeya D."/>
            <person name="Jung N."/>
            <person name="Uechi K."/>
            <person name="Horii T."/>
            <person name="Iida T."/>
            <person name="Fujita J."/>
            <person name="Nakamura S."/>
        </authorList>
    </citation>
    <scope>NUCLEOTIDE SEQUENCE [LARGE SCALE GENOMIC DNA]</scope>
    <source>
        <strain evidence="14 17">JCM 12687</strain>
    </source>
</reference>
<dbReference type="GO" id="GO:0051701">
    <property type="term" value="P:biological process involved in interaction with host"/>
    <property type="evidence" value="ECO:0007669"/>
    <property type="project" value="TreeGrafter"/>
</dbReference>
<dbReference type="Pfam" id="PF06974">
    <property type="entry name" value="WS_DGAT_C"/>
    <property type="match status" value="1"/>
</dbReference>
<evidence type="ECO:0000256" key="5">
    <source>
        <dbReference type="ARBA" id="ARBA00022516"/>
    </source>
</evidence>
<comment type="catalytic activity">
    <reaction evidence="10 11">
        <text>an acyl-CoA + a 1,2-diacyl-sn-glycerol = a triacyl-sn-glycerol + CoA</text>
        <dbReference type="Rhea" id="RHEA:10868"/>
        <dbReference type="ChEBI" id="CHEBI:17815"/>
        <dbReference type="ChEBI" id="CHEBI:57287"/>
        <dbReference type="ChEBI" id="CHEBI:58342"/>
        <dbReference type="ChEBI" id="CHEBI:64615"/>
        <dbReference type="EC" id="2.3.1.20"/>
    </reaction>
</comment>
<protein>
    <recommendedName>
        <fullName evidence="4 11">Diacylglycerol O-acyltransferase</fullName>
        <ecNumber evidence="4 11">2.3.1.20</ecNumber>
    </recommendedName>
</protein>
<evidence type="ECO:0000313" key="14">
    <source>
        <dbReference type="EMBL" id="BBZ14092.1"/>
    </source>
</evidence>
<reference evidence="14" key="3">
    <citation type="submission" date="2020-02" db="EMBL/GenBank/DDBJ databases">
        <authorList>
            <person name="Matsumoto Y."/>
            <person name="Kinjo T."/>
            <person name="Motooka D."/>
            <person name="Nabeya D."/>
            <person name="Jung N."/>
            <person name="Uechi K."/>
            <person name="Horii T."/>
            <person name="Iida T."/>
            <person name="Fujita J."/>
            <person name="Nakamura S."/>
        </authorList>
    </citation>
    <scope>NUCLEOTIDE SEQUENCE</scope>
    <source>
        <strain evidence="14">JCM 12687</strain>
    </source>
</reference>
<dbReference type="InterPro" id="IPR009721">
    <property type="entry name" value="O-acyltransferase_WSD1_C"/>
</dbReference>
<keyword evidence="7 11" id="KW-0319">Glycerol metabolism</keyword>
<evidence type="ECO:0000256" key="7">
    <source>
        <dbReference type="ARBA" id="ARBA00022798"/>
    </source>
</evidence>
<dbReference type="InterPro" id="IPR004255">
    <property type="entry name" value="O-acyltransferase_WSD1_N"/>
</dbReference>
<keyword evidence="5 11" id="KW-0444">Lipid biosynthesis</keyword>
<evidence type="ECO:0000256" key="1">
    <source>
        <dbReference type="ARBA" id="ARBA00004771"/>
    </source>
</evidence>
<evidence type="ECO:0000256" key="10">
    <source>
        <dbReference type="ARBA" id="ARBA00048109"/>
    </source>
</evidence>
<feature type="domain" description="O-acyltransferase WSD1-like N-terminal" evidence="12">
    <location>
        <begin position="4"/>
        <end position="287"/>
    </location>
</feature>
<dbReference type="InterPro" id="IPR014292">
    <property type="entry name" value="Acyl_transf_WS/DGAT"/>
</dbReference>
<dbReference type="GO" id="GO:0005886">
    <property type="term" value="C:plasma membrane"/>
    <property type="evidence" value="ECO:0007669"/>
    <property type="project" value="TreeGrafter"/>
</dbReference>
<dbReference type="GO" id="GO:0001666">
    <property type="term" value="P:response to hypoxia"/>
    <property type="evidence" value="ECO:0007669"/>
    <property type="project" value="TreeGrafter"/>
</dbReference>
<evidence type="ECO:0000256" key="2">
    <source>
        <dbReference type="ARBA" id="ARBA00005189"/>
    </source>
</evidence>
<evidence type="ECO:0000256" key="8">
    <source>
        <dbReference type="ARBA" id="ARBA00023098"/>
    </source>
</evidence>
<comment type="similarity">
    <text evidence="3 11">Belongs to the long-chain O-acyltransferase family.</text>
</comment>
<dbReference type="GO" id="GO:0006071">
    <property type="term" value="P:glycerol metabolic process"/>
    <property type="evidence" value="ECO:0007669"/>
    <property type="project" value="UniProtKB-KW"/>
</dbReference>
<reference evidence="15 16" key="1">
    <citation type="submission" date="2016-12" db="EMBL/GenBank/DDBJ databases">
        <title>The new phylogeny of genus Mycobacterium.</title>
        <authorList>
            <person name="Tortoli E."/>
            <person name="Trovato A."/>
            <person name="Cirillo D.M."/>
        </authorList>
    </citation>
    <scope>NUCLEOTIDE SEQUENCE [LARGE SCALE GENOMIC DNA]</scope>
    <source>
        <strain evidence="15 16">DSM 44624</strain>
    </source>
</reference>
<evidence type="ECO:0000256" key="9">
    <source>
        <dbReference type="ARBA" id="ARBA00023315"/>
    </source>
</evidence>
<keyword evidence="17" id="KW-1185">Reference proteome</keyword>
<comment type="pathway">
    <text evidence="1 11">Glycerolipid metabolism; triacylglycerol biosynthesis.</text>
</comment>
<dbReference type="AlphaFoldDB" id="A0A7I7WB11"/>
<dbReference type="EMBL" id="AP022606">
    <property type="protein sequence ID" value="BBZ14092.1"/>
    <property type="molecule type" value="Genomic_DNA"/>
</dbReference>
<keyword evidence="8 11" id="KW-0443">Lipid metabolism</keyword>
<dbReference type="GO" id="GO:0004144">
    <property type="term" value="F:diacylglycerol O-acyltransferase activity"/>
    <property type="evidence" value="ECO:0007669"/>
    <property type="project" value="UniProtKB-EC"/>
</dbReference>
<evidence type="ECO:0000256" key="3">
    <source>
        <dbReference type="ARBA" id="ARBA00009587"/>
    </source>
</evidence>
<dbReference type="InterPro" id="IPR045034">
    <property type="entry name" value="O-acyltransferase_WSD1-like"/>
</dbReference>
<dbReference type="InterPro" id="IPR023213">
    <property type="entry name" value="CAT-like_dom_sf"/>
</dbReference>
<evidence type="ECO:0000313" key="17">
    <source>
        <dbReference type="Proteomes" id="UP000467379"/>
    </source>
</evidence>
<evidence type="ECO:0000259" key="13">
    <source>
        <dbReference type="Pfam" id="PF06974"/>
    </source>
</evidence>
<comment type="pathway">
    <text evidence="2">Lipid metabolism.</text>
</comment>
<accession>A0A7I7WB11</accession>
<evidence type="ECO:0000256" key="11">
    <source>
        <dbReference type="RuleBase" id="RU361241"/>
    </source>
</evidence>
<dbReference type="PANTHER" id="PTHR31650:SF1">
    <property type="entry name" value="WAX ESTER SYNTHASE_DIACYLGLYCEROL ACYLTRANSFERASE 4-RELATED"/>
    <property type="match status" value="1"/>
</dbReference>
<dbReference type="NCBIfam" id="TIGR02946">
    <property type="entry name" value="acyl_WS_DGAT"/>
    <property type="match status" value="1"/>
</dbReference>
<dbReference type="Proteomes" id="UP000467379">
    <property type="component" value="Chromosome"/>
</dbReference>
<evidence type="ECO:0000256" key="4">
    <source>
        <dbReference type="ARBA" id="ARBA00013244"/>
    </source>
</evidence>
<evidence type="ECO:0000313" key="16">
    <source>
        <dbReference type="Proteomes" id="UP000192441"/>
    </source>
</evidence>
<dbReference type="OrthoDB" id="9810950at2"/>
<evidence type="ECO:0000313" key="15">
    <source>
        <dbReference type="EMBL" id="ORA31542.1"/>
    </source>
</evidence>
<dbReference type="GO" id="GO:0019432">
    <property type="term" value="P:triglyceride biosynthetic process"/>
    <property type="evidence" value="ECO:0007669"/>
    <property type="project" value="UniProtKB-UniPathway"/>
</dbReference>
<dbReference type="EMBL" id="MVHM01000030">
    <property type="protein sequence ID" value="ORA31542.1"/>
    <property type="molecule type" value="Genomic_DNA"/>
</dbReference>
<keyword evidence="6 11" id="KW-0808">Transferase</keyword>
<name>A0A7I7WB11_9MYCO</name>